<dbReference type="EMBL" id="CP003098">
    <property type="protein sequence ID" value="AET33162.1"/>
    <property type="molecule type" value="Genomic_DNA"/>
</dbReference>
<gene>
    <name evidence="8" type="ORF">P186_1752</name>
</gene>
<dbReference type="PANTHER" id="PTHR35402">
    <property type="entry name" value="INTEGRAL MEMBRANE PROTEIN-RELATED"/>
    <property type="match status" value="1"/>
</dbReference>
<evidence type="ECO:0000256" key="6">
    <source>
        <dbReference type="SAM" id="Phobius"/>
    </source>
</evidence>
<dbReference type="GO" id="GO:0005886">
    <property type="term" value="C:plasma membrane"/>
    <property type="evidence" value="ECO:0007669"/>
    <property type="project" value="UniProtKB-SubCell"/>
</dbReference>
<dbReference type="OrthoDB" id="28514at2157"/>
<name>G7VGZ1_9CREN</name>
<feature type="transmembrane region" description="Helical" evidence="6">
    <location>
        <begin position="80"/>
        <end position="98"/>
    </location>
</feature>
<dbReference type="PANTHER" id="PTHR35402:SF2">
    <property type="entry name" value="FLAGELLA ACCESSORY PROTEIN J"/>
    <property type="match status" value="1"/>
</dbReference>
<feature type="domain" description="Type II secretion system protein GspF" evidence="7">
    <location>
        <begin position="86"/>
        <end position="211"/>
    </location>
</feature>
<evidence type="ECO:0000259" key="7">
    <source>
        <dbReference type="Pfam" id="PF00482"/>
    </source>
</evidence>
<reference evidence="8 9" key="1">
    <citation type="journal article" date="2012" name="J. Bacteriol.">
        <title>Complete genome sequence of strain 1860, a crenarchaeon of the genus pyrobaculum able to grow with various electron acceptors.</title>
        <authorList>
            <person name="Mardanov A.V."/>
            <person name="Gumerov V.M."/>
            <person name="Slobodkina G.B."/>
            <person name="Beletsky A.V."/>
            <person name="Bonch-Osmolovskaya E.A."/>
            <person name="Ravin N.V."/>
            <person name="Skryabin K.G."/>
        </authorList>
    </citation>
    <scope>NUCLEOTIDE SEQUENCE [LARGE SCALE GENOMIC DNA]</scope>
    <source>
        <strain evidence="8 9">1860</strain>
    </source>
</reference>
<evidence type="ECO:0000256" key="1">
    <source>
        <dbReference type="ARBA" id="ARBA00004651"/>
    </source>
</evidence>
<dbReference type="InterPro" id="IPR056569">
    <property type="entry name" value="ArlJ-like"/>
</dbReference>
<evidence type="ECO:0000256" key="3">
    <source>
        <dbReference type="ARBA" id="ARBA00022692"/>
    </source>
</evidence>
<dbReference type="Pfam" id="PF00482">
    <property type="entry name" value="T2SSF"/>
    <property type="match status" value="1"/>
</dbReference>
<keyword evidence="3 6" id="KW-0812">Transmembrane</keyword>
<keyword evidence="4 6" id="KW-1133">Transmembrane helix</keyword>
<dbReference type="AlphaFoldDB" id="G7VGZ1"/>
<comment type="subcellular location">
    <subcellularLocation>
        <location evidence="1">Cell membrane</location>
        <topology evidence="1">Multi-pass membrane protein</topology>
    </subcellularLocation>
</comment>
<organism evidence="8 9">
    <name type="scientific">Pyrobaculum ferrireducens</name>
    <dbReference type="NCBI Taxonomy" id="1104324"/>
    <lineage>
        <taxon>Archaea</taxon>
        <taxon>Thermoproteota</taxon>
        <taxon>Thermoprotei</taxon>
        <taxon>Thermoproteales</taxon>
        <taxon>Thermoproteaceae</taxon>
        <taxon>Pyrobaculum</taxon>
    </lineage>
</organism>
<keyword evidence="9" id="KW-1185">Reference proteome</keyword>
<accession>G7VGZ1</accession>
<dbReference type="KEGG" id="pyr:P186_1752"/>
<evidence type="ECO:0000313" key="9">
    <source>
        <dbReference type="Proteomes" id="UP000005867"/>
    </source>
</evidence>
<dbReference type="SUPFAM" id="SSF103473">
    <property type="entry name" value="MFS general substrate transporter"/>
    <property type="match status" value="1"/>
</dbReference>
<feature type="transmembrane region" description="Helical" evidence="6">
    <location>
        <begin position="233"/>
        <end position="253"/>
    </location>
</feature>
<keyword evidence="2" id="KW-1003">Cell membrane</keyword>
<dbReference type="InterPro" id="IPR018076">
    <property type="entry name" value="T2SS_GspF_dom"/>
</dbReference>
<keyword evidence="5 6" id="KW-0472">Membrane</keyword>
<dbReference type="STRING" id="1104324.P186_1752"/>
<dbReference type="BioCyc" id="PSP1104324:GJSN-1718-MONOMER"/>
<dbReference type="RefSeq" id="WP_014288987.1">
    <property type="nucleotide sequence ID" value="NC_016645.1"/>
</dbReference>
<sequence length="259" mass="28463">MIYELYRQSGLAFSYRRYLFVLVVAPIAAGAAAGIVALFLFGPVAAVAIGAVAALLTFAGVLLYPVYLITARRSHFENNFVYTLGVMLPLLAAGLPLGRVVTRLAEVEEDRFIARELALAAREMVVMGSSPEEALAHSAERVPSPSYRETVELITKSSRITQRVDLVLMARLDWMLRAKQVKAQSLVRSLSLMFEIFVVVVMLLPLLVYIVALAFSPLGALQAGPMNVDPLTLMLFMALIYIPIVGFIFYVIFDSMANI</sequence>
<feature type="transmembrane region" description="Helical" evidence="6">
    <location>
        <begin position="196"/>
        <end position="221"/>
    </location>
</feature>
<dbReference type="InterPro" id="IPR036259">
    <property type="entry name" value="MFS_trans_sf"/>
</dbReference>
<dbReference type="GeneID" id="11596250"/>
<feature type="transmembrane region" description="Helical" evidence="6">
    <location>
        <begin position="47"/>
        <end position="68"/>
    </location>
</feature>
<evidence type="ECO:0000256" key="5">
    <source>
        <dbReference type="ARBA" id="ARBA00023136"/>
    </source>
</evidence>
<feature type="transmembrane region" description="Helical" evidence="6">
    <location>
        <begin position="20"/>
        <end position="41"/>
    </location>
</feature>
<dbReference type="Proteomes" id="UP000005867">
    <property type="component" value="Chromosome"/>
</dbReference>
<dbReference type="HOGENOM" id="CLU_1072072_0_0_2"/>
<protein>
    <submittedName>
        <fullName evidence="8">Type II secretion system protein</fullName>
    </submittedName>
</protein>
<dbReference type="eggNOG" id="arCOG01812">
    <property type="taxonomic scope" value="Archaea"/>
</dbReference>
<evidence type="ECO:0000256" key="4">
    <source>
        <dbReference type="ARBA" id="ARBA00022989"/>
    </source>
</evidence>
<evidence type="ECO:0000256" key="2">
    <source>
        <dbReference type="ARBA" id="ARBA00022475"/>
    </source>
</evidence>
<evidence type="ECO:0000313" key="8">
    <source>
        <dbReference type="EMBL" id="AET33162.1"/>
    </source>
</evidence>
<proteinExistence type="predicted"/>